<evidence type="ECO:0000256" key="1">
    <source>
        <dbReference type="SAM" id="MobiDB-lite"/>
    </source>
</evidence>
<accession>A0A853DKZ7</accession>
<name>A0A853DKZ7_9MICO</name>
<dbReference type="RefSeq" id="WP_179481996.1">
    <property type="nucleotide sequence ID" value="NZ_JACCFW010000001.1"/>
</dbReference>
<sequence>MLSEVARHRLPAALPLDPLALVSPAVDEPDEEPADDVLEDEEPADELPDPGVDALVDGADEVVLLTDAGAAVDGEPEEFELPQAASSANGLMRAAAESARRVVFIQEKTTMGLMRLAPAPGPAVRR</sequence>
<evidence type="ECO:0000313" key="3">
    <source>
        <dbReference type="Proteomes" id="UP000571817"/>
    </source>
</evidence>
<reference evidence="2 3" key="1">
    <citation type="submission" date="2020-07" db="EMBL/GenBank/DDBJ databases">
        <title>Sequencing the genomes of 1000 actinobacteria strains.</title>
        <authorList>
            <person name="Klenk H.-P."/>
        </authorList>
    </citation>
    <scope>NUCLEOTIDE SEQUENCE [LARGE SCALE GENOMIC DNA]</scope>
    <source>
        <strain evidence="2 3">DSM 29531</strain>
    </source>
</reference>
<gene>
    <name evidence="2" type="ORF">HNR15_002344</name>
</gene>
<organism evidence="2 3">
    <name type="scientific">Allobranchiibius huperziae</name>
    <dbReference type="NCBI Taxonomy" id="1874116"/>
    <lineage>
        <taxon>Bacteria</taxon>
        <taxon>Bacillati</taxon>
        <taxon>Actinomycetota</taxon>
        <taxon>Actinomycetes</taxon>
        <taxon>Micrococcales</taxon>
        <taxon>Dermacoccaceae</taxon>
        <taxon>Allobranchiibius</taxon>
    </lineage>
</organism>
<evidence type="ECO:0000313" key="2">
    <source>
        <dbReference type="EMBL" id="NYJ75381.1"/>
    </source>
</evidence>
<comment type="caution">
    <text evidence="2">The sequence shown here is derived from an EMBL/GenBank/DDBJ whole genome shotgun (WGS) entry which is preliminary data.</text>
</comment>
<keyword evidence="3" id="KW-1185">Reference proteome</keyword>
<dbReference type="AlphaFoldDB" id="A0A853DKZ7"/>
<feature type="compositionally biased region" description="Acidic residues" evidence="1">
    <location>
        <begin position="27"/>
        <end position="48"/>
    </location>
</feature>
<dbReference type="Proteomes" id="UP000571817">
    <property type="component" value="Unassembled WGS sequence"/>
</dbReference>
<feature type="region of interest" description="Disordered" evidence="1">
    <location>
        <begin position="20"/>
        <end position="52"/>
    </location>
</feature>
<dbReference type="EMBL" id="JACCFW010000001">
    <property type="protein sequence ID" value="NYJ75381.1"/>
    <property type="molecule type" value="Genomic_DNA"/>
</dbReference>
<protein>
    <submittedName>
        <fullName evidence="2">Uncharacterized protein</fullName>
    </submittedName>
</protein>
<proteinExistence type="predicted"/>